<proteinExistence type="inferred from homology"/>
<dbReference type="InterPro" id="IPR005172">
    <property type="entry name" value="CRC"/>
</dbReference>
<protein>
    <submittedName>
        <fullName evidence="6">Tesmin/TSO1-like CXC domain-containing protein</fullName>
    </submittedName>
</protein>
<organism evidence="6 7">
    <name type="scientific">Thraustotheca clavata</name>
    <dbReference type="NCBI Taxonomy" id="74557"/>
    <lineage>
        <taxon>Eukaryota</taxon>
        <taxon>Sar</taxon>
        <taxon>Stramenopiles</taxon>
        <taxon>Oomycota</taxon>
        <taxon>Saprolegniomycetes</taxon>
        <taxon>Saprolegniales</taxon>
        <taxon>Achlyaceae</taxon>
        <taxon>Thraustotheca</taxon>
    </lineage>
</organism>
<dbReference type="Pfam" id="PF12937">
    <property type="entry name" value="F-box-like"/>
    <property type="match status" value="1"/>
</dbReference>
<dbReference type="InterPro" id="IPR033467">
    <property type="entry name" value="Tesmin/TSO1-like_CXC"/>
</dbReference>
<dbReference type="PROSITE" id="PS51634">
    <property type="entry name" value="CRC"/>
    <property type="match status" value="1"/>
</dbReference>
<dbReference type="Gene3D" id="1.20.1280.50">
    <property type="match status" value="1"/>
</dbReference>
<dbReference type="GO" id="GO:0006355">
    <property type="term" value="P:regulation of DNA-templated transcription"/>
    <property type="evidence" value="ECO:0007669"/>
    <property type="project" value="TreeGrafter"/>
</dbReference>
<dbReference type="OrthoDB" id="6283463at2759"/>
<feature type="domain" description="CRC" evidence="5">
    <location>
        <begin position="364"/>
        <end position="489"/>
    </location>
</feature>
<keyword evidence="3" id="KW-0539">Nucleus</keyword>
<evidence type="ECO:0000256" key="2">
    <source>
        <dbReference type="ARBA" id="ARBA00007267"/>
    </source>
</evidence>
<dbReference type="EMBL" id="JNBS01002278">
    <property type="protein sequence ID" value="OQR93122.1"/>
    <property type="molecule type" value="Genomic_DNA"/>
</dbReference>
<dbReference type="GO" id="GO:0005634">
    <property type="term" value="C:nucleus"/>
    <property type="evidence" value="ECO:0007669"/>
    <property type="project" value="UniProtKB-SubCell"/>
</dbReference>
<comment type="similarity">
    <text evidence="2">Belongs to the lin-54 family.</text>
</comment>
<evidence type="ECO:0000259" key="5">
    <source>
        <dbReference type="PROSITE" id="PS51634"/>
    </source>
</evidence>
<dbReference type="SUPFAM" id="SSF81383">
    <property type="entry name" value="F-box domain"/>
    <property type="match status" value="1"/>
</dbReference>
<sequence>MADSLNTRGDGVDFLDFHEVSCSIAQGNEGLCVDQAGTSKETKMFSPLKTIYSPSRFFRSPYGKEHEKENIPLLVTPTSRGKKRSLVEDWKKSASYMLSPFSDWKVDENEKTHLRFLVSPAKEEQDNQSFYSFAHSLPPIVDVNTLENSGSPQQLSVQLSPLTPVFMGSLTKLMPPFRNDLTPDTDSECPRVQQRLDFGTSPSTNFESSFPNFKASTSATPGKDHRSGGTPGSATVIQLNSIAGAQKSLKTINESLEFQENINGLPQQFNTPRPSTPPTNTPQTAKRLFTDANMDSITKRLDLSDALDESRCDEDVDTPVAKKLRLASPKIKMEPTNSFLMPNMPAPTIPAPPPSITVQPIVKKRNPCNCKKSKCLKLYCECFASGGFCDESCKCVGCSNTPEFENLRKEAVNITLERNPNAFKPKINNQVKSNDAIGNKTVESTSMLVHHNGCHCKKSFCQKKYCECFQAGVPCGENCKCIECKNQGSTCHQHKSTPSSLHTTSMSQKDKKILQVKNQPALLFKNKTSRMLLTSGPLFPNTFNNFTTPTSKRIRSLEPNNIKLGMELDFGATILREKLHKTEITPVDLLKSPSTALIVYPMFGEDQPPIKKEVILQILDYLTPCDLYNASIVNRLWNGLTMSDDVWDYSSLEMIIEPNP</sequence>
<evidence type="ECO:0000256" key="1">
    <source>
        <dbReference type="ARBA" id="ARBA00004123"/>
    </source>
</evidence>
<dbReference type="AlphaFoldDB" id="A0A1V9Z5B7"/>
<dbReference type="InterPro" id="IPR036047">
    <property type="entry name" value="F-box-like_dom_sf"/>
</dbReference>
<keyword evidence="7" id="KW-1185">Reference proteome</keyword>
<feature type="region of interest" description="Disordered" evidence="4">
    <location>
        <begin position="200"/>
        <end position="231"/>
    </location>
</feature>
<comment type="subcellular location">
    <subcellularLocation>
        <location evidence="1">Nucleus</location>
    </subcellularLocation>
</comment>
<dbReference type="PANTHER" id="PTHR12446:SF34">
    <property type="entry name" value="PROTEIN LIN-54 HOMOLOG"/>
    <property type="match status" value="1"/>
</dbReference>
<comment type="caution">
    <text evidence="6">The sequence shown here is derived from an EMBL/GenBank/DDBJ whole genome shotgun (WGS) entry which is preliminary data.</text>
</comment>
<reference evidence="6 7" key="1">
    <citation type="journal article" date="2014" name="Genome Biol. Evol.">
        <title>The secreted proteins of Achlya hypogyna and Thraustotheca clavata identify the ancestral oomycete secretome and reveal gene acquisitions by horizontal gene transfer.</title>
        <authorList>
            <person name="Misner I."/>
            <person name="Blouin N."/>
            <person name="Leonard G."/>
            <person name="Richards T.A."/>
            <person name="Lane C.E."/>
        </authorList>
    </citation>
    <scope>NUCLEOTIDE SEQUENCE [LARGE SCALE GENOMIC DNA]</scope>
    <source>
        <strain evidence="6 7">ATCC 34112</strain>
    </source>
</reference>
<dbReference type="STRING" id="74557.A0A1V9Z5B7"/>
<dbReference type="InterPro" id="IPR028307">
    <property type="entry name" value="Lin-54_fam"/>
</dbReference>
<evidence type="ECO:0000313" key="6">
    <source>
        <dbReference type="EMBL" id="OQR93122.1"/>
    </source>
</evidence>
<name>A0A1V9Z5B7_9STRA</name>
<dbReference type="PANTHER" id="PTHR12446">
    <property type="entry name" value="TESMIN/TSO1-RELATED"/>
    <property type="match status" value="1"/>
</dbReference>
<evidence type="ECO:0000256" key="3">
    <source>
        <dbReference type="ARBA" id="ARBA00023242"/>
    </source>
</evidence>
<evidence type="ECO:0000256" key="4">
    <source>
        <dbReference type="SAM" id="MobiDB-lite"/>
    </source>
</evidence>
<dbReference type="SMART" id="SM01114">
    <property type="entry name" value="CXC"/>
    <property type="match status" value="2"/>
</dbReference>
<gene>
    <name evidence="6" type="ORF">THRCLA_08546</name>
</gene>
<dbReference type="InterPro" id="IPR001810">
    <property type="entry name" value="F-box_dom"/>
</dbReference>
<dbReference type="Pfam" id="PF03638">
    <property type="entry name" value="TCR"/>
    <property type="match status" value="2"/>
</dbReference>
<evidence type="ECO:0000313" key="7">
    <source>
        <dbReference type="Proteomes" id="UP000243217"/>
    </source>
</evidence>
<feature type="compositionally biased region" description="Polar residues" evidence="4">
    <location>
        <begin position="200"/>
        <end position="220"/>
    </location>
</feature>
<accession>A0A1V9Z5B7</accession>
<dbReference type="Proteomes" id="UP000243217">
    <property type="component" value="Unassembled WGS sequence"/>
</dbReference>